<organism evidence="8 9">
    <name type="scientific">Simiduia agarivorans (strain DSM 21679 / JCM 13881 / BCRC 17597 / SA1)</name>
    <dbReference type="NCBI Taxonomy" id="1117647"/>
    <lineage>
        <taxon>Bacteria</taxon>
        <taxon>Pseudomonadati</taxon>
        <taxon>Pseudomonadota</taxon>
        <taxon>Gammaproteobacteria</taxon>
        <taxon>Cellvibrionales</taxon>
        <taxon>Cellvibrionaceae</taxon>
        <taxon>Simiduia</taxon>
    </lineage>
</organism>
<comment type="subcellular location">
    <subcellularLocation>
        <location evidence="1 4">Cell outer membrane</location>
    </subcellularLocation>
</comment>
<feature type="signal peptide" evidence="5">
    <location>
        <begin position="1"/>
        <end position="29"/>
    </location>
</feature>
<gene>
    <name evidence="8" type="ordered locus">M5M_06805</name>
</gene>
<evidence type="ECO:0000256" key="2">
    <source>
        <dbReference type="ARBA" id="ARBA00023136"/>
    </source>
</evidence>
<proteinExistence type="inferred from homology"/>
<dbReference type="eggNOG" id="COG4206">
    <property type="taxonomic scope" value="Bacteria"/>
</dbReference>
<dbReference type="GO" id="GO:0009279">
    <property type="term" value="C:cell outer membrane"/>
    <property type="evidence" value="ECO:0007669"/>
    <property type="project" value="UniProtKB-SubCell"/>
</dbReference>
<name>K4KHQ4_SIMAS</name>
<dbReference type="InterPro" id="IPR037066">
    <property type="entry name" value="Plug_dom_sf"/>
</dbReference>
<keyword evidence="4" id="KW-0798">TonB box</keyword>
<keyword evidence="5" id="KW-0732">Signal</keyword>
<evidence type="ECO:0000256" key="3">
    <source>
        <dbReference type="ARBA" id="ARBA00023237"/>
    </source>
</evidence>
<comment type="similarity">
    <text evidence="4">Belongs to the TonB-dependent receptor family.</text>
</comment>
<evidence type="ECO:0000256" key="4">
    <source>
        <dbReference type="RuleBase" id="RU003357"/>
    </source>
</evidence>
<feature type="domain" description="TonB-dependent receptor plug" evidence="7">
    <location>
        <begin position="66"/>
        <end position="160"/>
    </location>
</feature>
<dbReference type="InterPro" id="IPR012910">
    <property type="entry name" value="Plug_dom"/>
</dbReference>
<dbReference type="AlphaFoldDB" id="K4KHQ4"/>
<evidence type="ECO:0000313" key="9">
    <source>
        <dbReference type="Proteomes" id="UP000000466"/>
    </source>
</evidence>
<dbReference type="Pfam" id="PF07715">
    <property type="entry name" value="Plug"/>
    <property type="match status" value="1"/>
</dbReference>
<dbReference type="KEGG" id="saga:M5M_06805"/>
<dbReference type="PANTHER" id="PTHR40980:SF5">
    <property type="entry name" value="TONB-DEPENDENT RECEPTOR"/>
    <property type="match status" value="1"/>
</dbReference>
<dbReference type="EMBL" id="CP003746">
    <property type="protein sequence ID" value="AFU98556.1"/>
    <property type="molecule type" value="Genomic_DNA"/>
</dbReference>
<dbReference type="InterPro" id="IPR000531">
    <property type="entry name" value="Beta-barrel_TonB"/>
</dbReference>
<dbReference type="HOGENOM" id="CLU_006935_0_0_6"/>
<evidence type="ECO:0000259" key="7">
    <source>
        <dbReference type="Pfam" id="PF07715"/>
    </source>
</evidence>
<dbReference type="SUPFAM" id="SSF56935">
    <property type="entry name" value="Porins"/>
    <property type="match status" value="1"/>
</dbReference>
<keyword evidence="2 4" id="KW-0472">Membrane</keyword>
<dbReference type="Gene3D" id="2.40.170.20">
    <property type="entry name" value="TonB-dependent receptor, beta-barrel domain"/>
    <property type="match status" value="1"/>
</dbReference>
<sequence>MNMNKSWQRNALASAIVAAAWGVAPTALAQDTEIKIAQPLEEVTVVARQKSSAEDVIAERLEYDVVTDIISNEQIVRVGDPNVASALRRVPGLTLVDDKFIYVRGLGERYSSAQLNSALVPSPDLQRNVIPLDIFPAEVIESLAVQKVYSADMPANFGGGNVDIRTRALPNDLLVNVTVGSGWSSASTGKDGLTYNGGGDDALGTDDGTRALPAEITQAIQTYRGDISVANIFQTLNKDGGFHTIPEAQAINRKIAASLNRDIDITTKSNGPDKKIKAGVGYNFDLSDDWNLGFIAMGSYDNKVRNKDRTNRSSNNPERIYSDTQRTVDEVSLNGFGSVGLAYGLDHQIDYTHLFIRDTDDEASITTGFNANNAEIDSGNQYVTYELRYEERELRTNQLRGEHKLVSTFNDVVYELPFRWADDLAFEWFYSDSKATTDKPNEVSVEGMNAIDMDTGAVLSTRIEDLSTAAVFRFTDLADNVESYGWDLVLPVEGDNYRLELSGGYDGSRKDRSYLGTTVNIDTSNADPDALAGTPGEALCCGRIEDRDNGFIASLGSAEAESYLAAQTLDAWYGKFDVTWNDTWRVSGGLRREDFKQAALPIDTLDFDNQLRVSDDELADIVVAEAKNYPSLSMTYMTQDFWAETFQFRLGYGGTTVRPDLREVAVVQYIDPVTDYRVVGNPYLQTSDLQNYDARGEWFFDNGNSFTVSLFHKNIDSPIETIRAAGSDDNVVLTFVNAEEAQLTGVEMEWLYDMQPIGAEGFFVSGNVTYSDSEITITDTDIGLTNNKRRMTGHSKEVANIQVGFDSPDGYHSATLAYNFFGERILFAARDGADDAYEQPFNSLDLNYAFYPMENLSVRLRLTNLLNQEREVKQDGVVILEEVADRTLSLGVKWDL</sequence>
<evidence type="ECO:0000256" key="5">
    <source>
        <dbReference type="SAM" id="SignalP"/>
    </source>
</evidence>
<evidence type="ECO:0000313" key="8">
    <source>
        <dbReference type="EMBL" id="AFU98556.1"/>
    </source>
</evidence>
<dbReference type="InterPro" id="IPR036942">
    <property type="entry name" value="Beta-barrel_TonB_sf"/>
</dbReference>
<keyword evidence="8" id="KW-0675">Receptor</keyword>
<keyword evidence="3" id="KW-0998">Cell outer membrane</keyword>
<dbReference type="STRING" id="1117647.M5M_06805"/>
<protein>
    <submittedName>
        <fullName evidence="8">TonB-dependent receptor</fullName>
    </submittedName>
</protein>
<reference evidence="8 9" key="1">
    <citation type="journal article" date="2013" name="Genome Announc.">
        <title>Complete genome sequence of Simiduia agarivorans SA1(T), a marine bacterium able to degrade a variety of polysaccharides.</title>
        <authorList>
            <person name="Lin S.Y."/>
            <person name="Shieh W.Y."/>
            <person name="Chen J.S."/>
            <person name="Tang S.L."/>
        </authorList>
    </citation>
    <scope>NUCLEOTIDE SEQUENCE [LARGE SCALE GENOMIC DNA]</scope>
    <source>
        <strain evidence="9">DSM 21679 / JCM 13881 / BCRC 17597 / SA1</strain>
    </source>
</reference>
<dbReference type="Pfam" id="PF00593">
    <property type="entry name" value="TonB_dep_Rec_b-barrel"/>
    <property type="match status" value="1"/>
</dbReference>
<evidence type="ECO:0000259" key="6">
    <source>
        <dbReference type="Pfam" id="PF00593"/>
    </source>
</evidence>
<accession>K4KHQ4</accession>
<feature type="domain" description="TonB-dependent receptor-like beta-barrel" evidence="6">
    <location>
        <begin position="496"/>
        <end position="865"/>
    </location>
</feature>
<keyword evidence="9" id="KW-1185">Reference proteome</keyword>
<feature type="chain" id="PRO_5003878306" evidence="5">
    <location>
        <begin position="30"/>
        <end position="896"/>
    </location>
</feature>
<dbReference type="PANTHER" id="PTHR40980">
    <property type="entry name" value="PLUG DOMAIN-CONTAINING PROTEIN"/>
    <property type="match status" value="1"/>
</dbReference>
<dbReference type="Gene3D" id="2.170.130.10">
    <property type="entry name" value="TonB-dependent receptor, plug domain"/>
    <property type="match status" value="1"/>
</dbReference>
<dbReference type="eggNOG" id="COG1629">
    <property type="taxonomic scope" value="Bacteria"/>
</dbReference>
<dbReference type="Proteomes" id="UP000000466">
    <property type="component" value="Chromosome"/>
</dbReference>
<evidence type="ECO:0000256" key="1">
    <source>
        <dbReference type="ARBA" id="ARBA00004442"/>
    </source>
</evidence>